<dbReference type="PANTHER" id="PTHR19303:SF73">
    <property type="entry name" value="PROTEIN PDC2"/>
    <property type="match status" value="1"/>
</dbReference>
<dbReference type="KEGG" id="cvn:111132481"/>
<sequence length="181" mass="20666">MTVSADAHMRHFISEETAKIGSFWNAEHCPLTGSAKADVMRFPRRDDKDQQLSCWLERFKSRHSVVCRSISRESAEVNADLENEWLNNELPTLLKNYEPKDIYNADETGLFVKLLQNKTLQLKGEKCFGGKKAKERLSVLLCSNMDGSDFLKPLVIGKYEKPLCFKDDNYQLSTEQTNALG</sequence>
<accession>A0A8B8E775</accession>
<dbReference type="AlphaFoldDB" id="A0A8B8E775"/>
<keyword evidence="2" id="KW-1185">Reference proteome</keyword>
<dbReference type="Proteomes" id="UP000694844">
    <property type="component" value="Chromosome 5"/>
</dbReference>
<dbReference type="GO" id="GO:0003677">
    <property type="term" value="F:DNA binding"/>
    <property type="evidence" value="ECO:0007669"/>
    <property type="project" value="TreeGrafter"/>
</dbReference>
<proteinExistence type="predicted"/>
<protein>
    <submittedName>
        <fullName evidence="3">Tigger transposable element-derived protein 6-like</fullName>
    </submittedName>
</protein>
<evidence type="ECO:0000313" key="2">
    <source>
        <dbReference type="Proteomes" id="UP000694844"/>
    </source>
</evidence>
<name>A0A8B8E775_CRAVI</name>
<dbReference type="GeneID" id="111132481"/>
<dbReference type="InterPro" id="IPR004875">
    <property type="entry name" value="DDE_SF_endonuclease_dom"/>
</dbReference>
<feature type="domain" description="DDE-1" evidence="1">
    <location>
        <begin position="134"/>
        <end position="169"/>
    </location>
</feature>
<dbReference type="InterPro" id="IPR050863">
    <property type="entry name" value="CenT-Element_Derived"/>
</dbReference>
<organism evidence="2 3">
    <name type="scientific">Crassostrea virginica</name>
    <name type="common">Eastern oyster</name>
    <dbReference type="NCBI Taxonomy" id="6565"/>
    <lineage>
        <taxon>Eukaryota</taxon>
        <taxon>Metazoa</taxon>
        <taxon>Spiralia</taxon>
        <taxon>Lophotrochozoa</taxon>
        <taxon>Mollusca</taxon>
        <taxon>Bivalvia</taxon>
        <taxon>Autobranchia</taxon>
        <taxon>Pteriomorphia</taxon>
        <taxon>Ostreida</taxon>
        <taxon>Ostreoidea</taxon>
        <taxon>Ostreidae</taxon>
        <taxon>Crassostrea</taxon>
    </lineage>
</organism>
<dbReference type="PANTHER" id="PTHR19303">
    <property type="entry name" value="TRANSPOSON"/>
    <property type="match status" value="1"/>
</dbReference>
<reference evidence="3" key="1">
    <citation type="submission" date="2025-08" db="UniProtKB">
        <authorList>
            <consortium name="RefSeq"/>
        </authorList>
    </citation>
    <scope>IDENTIFICATION</scope>
    <source>
        <tissue evidence="3">Whole sample</tissue>
    </source>
</reference>
<dbReference type="RefSeq" id="XP_022336000.1">
    <property type="nucleotide sequence ID" value="XM_022480292.1"/>
</dbReference>
<dbReference type="Pfam" id="PF03184">
    <property type="entry name" value="DDE_1"/>
    <property type="match status" value="1"/>
</dbReference>
<evidence type="ECO:0000259" key="1">
    <source>
        <dbReference type="Pfam" id="PF03184"/>
    </source>
</evidence>
<evidence type="ECO:0000313" key="3">
    <source>
        <dbReference type="RefSeq" id="XP_022336000.1"/>
    </source>
</evidence>
<gene>
    <name evidence="3" type="primary">LOC111132481</name>
</gene>
<dbReference type="GO" id="GO:0005634">
    <property type="term" value="C:nucleus"/>
    <property type="evidence" value="ECO:0007669"/>
    <property type="project" value="TreeGrafter"/>
</dbReference>
<dbReference type="OrthoDB" id="9909311at2759"/>